<keyword evidence="6" id="KW-1185">Reference proteome</keyword>
<dbReference type="Gene3D" id="3.20.200.10">
    <property type="entry name" value="MHCK/EF2 kinase"/>
    <property type="match status" value="1"/>
</dbReference>
<dbReference type="AlphaFoldDB" id="A0AAD6VMK0"/>
<evidence type="ECO:0000256" key="3">
    <source>
        <dbReference type="ARBA" id="ARBA00022777"/>
    </source>
</evidence>
<evidence type="ECO:0000259" key="4">
    <source>
        <dbReference type="PROSITE" id="PS51158"/>
    </source>
</evidence>
<keyword evidence="2" id="KW-0808">Transferase</keyword>
<sequence length="645" mass="72077">MTVCIECSLDFYALSSDICNKCRQLDGKTEVEKVSIQNKPQCQSCSAVYGQLQGALCAACVKTWSTSPAVPREILVIPGAMQQLADPQSSDLTSAIWELAEQYQSTASETRLGQPTTRHINSNLPKTQSAITYNQRVASGASRGSTATNRVQQLQVRRDMAHRIQLSGRLAIRKGNNKIVPESSVFSVHIAAEHDSIDAAINELVFKIQEAYRETNAIATITRQDLSVGIIQSATMVHNLTTSTIARLGTVQNLLAHCVEQNIIEAKAANDKKTVPLRFVVGEDTLTIYSNNNSSRAATSLRPKVLSRRISSLPASAQQLERVASVPSDLNKMRISALVQPTNKYNIKFDDGKLTMSLPVPAIWRSMQITVKDDWQRGRALENKGDMQSCRERYKTGFIGEGWIKTVIYARIGTDEYALAQAQDDRMTESSHLNMLVRELENMYLGEEMRTEFVKLDFKFHVDGAFVGMFQSGNQEGLIHKHFIATRLLPCGLVDKAIHKYTGSANCGNAPAANDYMTAMLHAFTHFMYQYTSGDFILCDLQGVKDKAGIMTLIDPQSHSMESNVLARIEWDAGPKHLKAFIEHHLEEDHCDSNHFCNVMGLREMQFTYTPKKACRPHRKRQLVLEDQPYRHGSLITVEDFLSHS</sequence>
<evidence type="ECO:0000256" key="1">
    <source>
        <dbReference type="ARBA" id="ARBA00022527"/>
    </source>
</evidence>
<dbReference type="Pfam" id="PF02816">
    <property type="entry name" value="Alpha_kinase"/>
    <property type="match status" value="1"/>
</dbReference>
<accession>A0AAD6VMK0</accession>
<dbReference type="PROSITE" id="PS51158">
    <property type="entry name" value="ALPHA_KINASE"/>
    <property type="match status" value="1"/>
</dbReference>
<dbReference type="GO" id="GO:0004674">
    <property type="term" value="F:protein serine/threonine kinase activity"/>
    <property type="evidence" value="ECO:0007669"/>
    <property type="project" value="UniProtKB-KW"/>
</dbReference>
<dbReference type="InterPro" id="IPR011009">
    <property type="entry name" value="Kinase-like_dom_sf"/>
</dbReference>
<protein>
    <recommendedName>
        <fullName evidence="4">Alpha-type protein kinase domain-containing protein</fullName>
    </recommendedName>
</protein>
<name>A0AAD6VMK0_9AGAR</name>
<dbReference type="GO" id="GO:0005524">
    <property type="term" value="F:ATP binding"/>
    <property type="evidence" value="ECO:0007669"/>
    <property type="project" value="InterPro"/>
</dbReference>
<keyword evidence="3" id="KW-0418">Kinase</keyword>
<keyword evidence="1" id="KW-0723">Serine/threonine-protein kinase</keyword>
<dbReference type="EMBL" id="JARJCW010000019">
    <property type="protein sequence ID" value="KAJ7214344.1"/>
    <property type="molecule type" value="Genomic_DNA"/>
</dbReference>
<comment type="caution">
    <text evidence="5">The sequence shown here is derived from an EMBL/GenBank/DDBJ whole genome shotgun (WGS) entry which is preliminary data.</text>
</comment>
<evidence type="ECO:0000256" key="2">
    <source>
        <dbReference type="ARBA" id="ARBA00022679"/>
    </source>
</evidence>
<dbReference type="Proteomes" id="UP001219525">
    <property type="component" value="Unassembled WGS sequence"/>
</dbReference>
<gene>
    <name evidence="5" type="ORF">GGX14DRAFT_563160</name>
</gene>
<feature type="domain" description="Alpha-type protein kinase" evidence="4">
    <location>
        <begin position="367"/>
        <end position="605"/>
    </location>
</feature>
<proteinExistence type="predicted"/>
<dbReference type="InterPro" id="IPR004166">
    <property type="entry name" value="a-kinase_dom"/>
</dbReference>
<evidence type="ECO:0000313" key="6">
    <source>
        <dbReference type="Proteomes" id="UP001219525"/>
    </source>
</evidence>
<evidence type="ECO:0000313" key="5">
    <source>
        <dbReference type="EMBL" id="KAJ7214344.1"/>
    </source>
</evidence>
<dbReference type="SUPFAM" id="SSF56112">
    <property type="entry name" value="Protein kinase-like (PK-like)"/>
    <property type="match status" value="1"/>
</dbReference>
<reference evidence="5" key="1">
    <citation type="submission" date="2023-03" db="EMBL/GenBank/DDBJ databases">
        <title>Massive genome expansion in bonnet fungi (Mycena s.s.) driven by repeated elements and novel gene families across ecological guilds.</title>
        <authorList>
            <consortium name="Lawrence Berkeley National Laboratory"/>
            <person name="Harder C.B."/>
            <person name="Miyauchi S."/>
            <person name="Viragh M."/>
            <person name="Kuo A."/>
            <person name="Thoen E."/>
            <person name="Andreopoulos B."/>
            <person name="Lu D."/>
            <person name="Skrede I."/>
            <person name="Drula E."/>
            <person name="Henrissat B."/>
            <person name="Morin E."/>
            <person name="Kohler A."/>
            <person name="Barry K."/>
            <person name="LaButti K."/>
            <person name="Morin E."/>
            <person name="Salamov A."/>
            <person name="Lipzen A."/>
            <person name="Mereny Z."/>
            <person name="Hegedus B."/>
            <person name="Baldrian P."/>
            <person name="Stursova M."/>
            <person name="Weitz H."/>
            <person name="Taylor A."/>
            <person name="Grigoriev I.V."/>
            <person name="Nagy L.G."/>
            <person name="Martin F."/>
            <person name="Kauserud H."/>
        </authorList>
    </citation>
    <scope>NUCLEOTIDE SEQUENCE</scope>
    <source>
        <strain evidence="5">9144</strain>
    </source>
</reference>
<organism evidence="5 6">
    <name type="scientific">Mycena pura</name>
    <dbReference type="NCBI Taxonomy" id="153505"/>
    <lineage>
        <taxon>Eukaryota</taxon>
        <taxon>Fungi</taxon>
        <taxon>Dikarya</taxon>
        <taxon>Basidiomycota</taxon>
        <taxon>Agaricomycotina</taxon>
        <taxon>Agaricomycetes</taxon>
        <taxon>Agaricomycetidae</taxon>
        <taxon>Agaricales</taxon>
        <taxon>Marasmiineae</taxon>
        <taxon>Mycenaceae</taxon>
        <taxon>Mycena</taxon>
    </lineage>
</organism>